<evidence type="ECO:0000259" key="2">
    <source>
        <dbReference type="Pfam" id="PF00501"/>
    </source>
</evidence>
<dbReference type="GO" id="GO:0016878">
    <property type="term" value="F:acid-thiol ligase activity"/>
    <property type="evidence" value="ECO:0007669"/>
    <property type="project" value="TreeGrafter"/>
</dbReference>
<dbReference type="InterPro" id="IPR000873">
    <property type="entry name" value="AMP-dep_synth/lig_dom"/>
</dbReference>
<dbReference type="Gene3D" id="3.40.50.980">
    <property type="match status" value="1"/>
</dbReference>
<evidence type="ECO:0000259" key="3">
    <source>
        <dbReference type="Pfam" id="PF13193"/>
    </source>
</evidence>
<dbReference type="Pfam" id="PF00501">
    <property type="entry name" value="AMP-binding"/>
    <property type="match status" value="1"/>
</dbReference>
<name>A0A7X1FYG9_9SPHN</name>
<proteinExistence type="predicted"/>
<dbReference type="NCBIfam" id="TIGR02262">
    <property type="entry name" value="benz_CoA_lig"/>
    <property type="match status" value="1"/>
</dbReference>
<dbReference type="GO" id="GO:0044550">
    <property type="term" value="P:secondary metabolite biosynthetic process"/>
    <property type="evidence" value="ECO:0007669"/>
    <property type="project" value="TreeGrafter"/>
</dbReference>
<dbReference type="EMBL" id="JACLAX010000007">
    <property type="protein sequence ID" value="MBC2669303.1"/>
    <property type="molecule type" value="Genomic_DNA"/>
</dbReference>
<dbReference type="Gene3D" id="2.30.38.10">
    <property type="entry name" value="Luciferase, Domain 3"/>
    <property type="match status" value="1"/>
</dbReference>
<keyword evidence="1 4" id="KW-0436">Ligase</keyword>
<comment type="caution">
    <text evidence="4">The sequence shown here is derived from an EMBL/GenBank/DDBJ whole genome shotgun (WGS) entry which is preliminary data.</text>
</comment>
<dbReference type="SUPFAM" id="SSF56801">
    <property type="entry name" value="Acetyl-CoA synthetase-like"/>
    <property type="match status" value="1"/>
</dbReference>
<gene>
    <name evidence="4" type="ORF">H7F53_09120</name>
</gene>
<evidence type="ECO:0000256" key="1">
    <source>
        <dbReference type="ARBA" id="ARBA00022598"/>
    </source>
</evidence>
<dbReference type="PANTHER" id="PTHR43352">
    <property type="entry name" value="ACETYL-COA SYNTHETASE"/>
    <property type="match status" value="1"/>
</dbReference>
<dbReference type="PANTHER" id="PTHR43352:SF1">
    <property type="entry name" value="ANTHRANILATE--COA LIGASE"/>
    <property type="match status" value="1"/>
</dbReference>
<accession>A0A7X1FYG9</accession>
<dbReference type="InterPro" id="IPR011957">
    <property type="entry name" value="Benz_CoA_lig"/>
</dbReference>
<reference evidence="4 5" key="1">
    <citation type="submission" date="2020-08" db="EMBL/GenBank/DDBJ databases">
        <title>The genome sequence of type strain Novosphingobium piscinae KCTC 42194.</title>
        <authorList>
            <person name="Liu Y."/>
        </authorList>
    </citation>
    <scope>NUCLEOTIDE SEQUENCE [LARGE SCALE GENOMIC DNA]</scope>
    <source>
        <strain evidence="4 5">KCTC 42194</strain>
    </source>
</reference>
<sequence length="522" mass="56712">MLNTASAHTADGLPEALNAAQDLLEPNVLRHPDKVAIVDSRGSCAYGILFDRVQRMADAFARLGVRRDQRVLLSLLDTRDFPSVFLGAIWAGVIPVPLNTLLTTDDYRWILHNSGAVAVFVSGDLAEKWAPVAAEEPHVRFVSSEGGPWIDLEALLAGAEPQHAPARTHRDDVAFWLYTSGSTGRPKGAMHIHASMRLVANLYGLGTAGIGPDDVVLSIAKQFFAYGLGNSLIFPLAAGATVVLVRERAFPAEISAALIVHRVSVLFGVPTFFANWLAHPGCPDREQLPSLRLATSAGEALPVHLCNAFRDRFGVDVIDGLGSTEMLHIFVSQRNGEVRAGCTGRVVDGYEVRLVDDQERTVEPGEMGNLQVKGPTAAIGYWRNRQKSVGTFRGLWTVTGDNYVMDAEGWLTYAGRADDMLKVGGIYVSPIEVEEALASHPDVLEAAVVGDVDGDDLVKPRAYVVLHDGAVPGEALIATLQAWAKARLAPFKYPRWIDFVDELPKTATGKIQRFRLRRDRSG</sequence>
<keyword evidence="5" id="KW-1185">Reference proteome</keyword>
<dbReference type="GO" id="GO:0005524">
    <property type="term" value="F:ATP binding"/>
    <property type="evidence" value="ECO:0007669"/>
    <property type="project" value="InterPro"/>
</dbReference>
<dbReference type="Pfam" id="PF13193">
    <property type="entry name" value="AMP-binding_C"/>
    <property type="match status" value="1"/>
</dbReference>
<dbReference type="Gene3D" id="3.30.300.30">
    <property type="match status" value="1"/>
</dbReference>
<dbReference type="Gene3D" id="3.40.50.12820">
    <property type="match status" value="1"/>
</dbReference>
<dbReference type="InterPro" id="IPR045851">
    <property type="entry name" value="AMP-bd_C_sf"/>
</dbReference>
<dbReference type="GO" id="GO:0016405">
    <property type="term" value="F:CoA-ligase activity"/>
    <property type="evidence" value="ECO:0007669"/>
    <property type="project" value="InterPro"/>
</dbReference>
<feature type="domain" description="AMP-dependent synthetase/ligase" evidence="2">
    <location>
        <begin position="26"/>
        <end position="382"/>
    </location>
</feature>
<dbReference type="RefSeq" id="WP_185679163.1">
    <property type="nucleotide sequence ID" value="NZ_JACLAX010000007.1"/>
</dbReference>
<evidence type="ECO:0000313" key="4">
    <source>
        <dbReference type="EMBL" id="MBC2669303.1"/>
    </source>
</evidence>
<dbReference type="Proteomes" id="UP000551327">
    <property type="component" value="Unassembled WGS sequence"/>
</dbReference>
<feature type="domain" description="AMP-binding enzyme C-terminal" evidence="3">
    <location>
        <begin position="432"/>
        <end position="510"/>
    </location>
</feature>
<dbReference type="AlphaFoldDB" id="A0A7X1FYG9"/>
<protein>
    <submittedName>
        <fullName evidence="4">Benzoate-CoA ligase family protein</fullName>
    </submittedName>
</protein>
<evidence type="ECO:0000313" key="5">
    <source>
        <dbReference type="Proteomes" id="UP000551327"/>
    </source>
</evidence>
<dbReference type="InterPro" id="IPR025110">
    <property type="entry name" value="AMP-bd_C"/>
</dbReference>
<organism evidence="4 5">
    <name type="scientific">Novosphingobium piscinae</name>
    <dbReference type="NCBI Taxonomy" id="1507448"/>
    <lineage>
        <taxon>Bacteria</taxon>
        <taxon>Pseudomonadati</taxon>
        <taxon>Pseudomonadota</taxon>
        <taxon>Alphaproteobacteria</taxon>
        <taxon>Sphingomonadales</taxon>
        <taxon>Sphingomonadaceae</taxon>
        <taxon>Novosphingobium</taxon>
    </lineage>
</organism>